<evidence type="ECO:0000313" key="4">
    <source>
        <dbReference type="Proteomes" id="UP000734854"/>
    </source>
</evidence>
<reference evidence="3 4" key="1">
    <citation type="submission" date="2020-08" db="EMBL/GenBank/DDBJ databases">
        <title>Plant Genome Project.</title>
        <authorList>
            <person name="Zhang R.-G."/>
        </authorList>
    </citation>
    <scope>NUCLEOTIDE SEQUENCE [LARGE SCALE GENOMIC DNA]</scope>
    <source>
        <tissue evidence="3">Rhizome</tissue>
    </source>
</reference>
<organism evidence="3 4">
    <name type="scientific">Zingiber officinale</name>
    <name type="common">Ginger</name>
    <name type="synonym">Amomum zingiber</name>
    <dbReference type="NCBI Taxonomy" id="94328"/>
    <lineage>
        <taxon>Eukaryota</taxon>
        <taxon>Viridiplantae</taxon>
        <taxon>Streptophyta</taxon>
        <taxon>Embryophyta</taxon>
        <taxon>Tracheophyta</taxon>
        <taxon>Spermatophyta</taxon>
        <taxon>Magnoliopsida</taxon>
        <taxon>Liliopsida</taxon>
        <taxon>Zingiberales</taxon>
        <taxon>Zingiberaceae</taxon>
        <taxon>Zingiber</taxon>
    </lineage>
</organism>
<comment type="caution">
    <text evidence="3">The sequence shown here is derived from an EMBL/GenBank/DDBJ whole genome shotgun (WGS) entry which is preliminary data.</text>
</comment>
<dbReference type="SUPFAM" id="SSF48208">
    <property type="entry name" value="Six-hairpin glycosidases"/>
    <property type="match status" value="1"/>
</dbReference>
<dbReference type="PANTHER" id="PTHR31084:SF0">
    <property type="entry name" value="ALPHA-L-FUCOSIDASE 2"/>
    <property type="match status" value="1"/>
</dbReference>
<proteinExistence type="predicted"/>
<dbReference type="InterPro" id="IPR012341">
    <property type="entry name" value="6hp_glycosidase-like_sf"/>
</dbReference>
<dbReference type="GO" id="GO:0004560">
    <property type="term" value="F:alpha-L-fucosidase activity"/>
    <property type="evidence" value="ECO:0007669"/>
    <property type="project" value="TreeGrafter"/>
</dbReference>
<protein>
    <recommendedName>
        <fullName evidence="5">Alpha-L-fucosidase</fullName>
    </recommendedName>
</protein>
<dbReference type="InterPro" id="IPR008928">
    <property type="entry name" value="6-hairpin_glycosidase_sf"/>
</dbReference>
<feature type="domain" description="Glycosyl hydrolase family 95 catalytic" evidence="2">
    <location>
        <begin position="358"/>
        <end position="437"/>
    </location>
</feature>
<name>A0A8J5LZ04_ZINOF</name>
<dbReference type="InterPro" id="IPR054363">
    <property type="entry name" value="GH95_cat"/>
</dbReference>
<accession>A0A8J5LZ04</accession>
<evidence type="ECO:0000259" key="2">
    <source>
        <dbReference type="Pfam" id="PF22124"/>
    </source>
</evidence>
<dbReference type="InterPro" id="IPR049053">
    <property type="entry name" value="AFCA-like_C"/>
</dbReference>
<keyword evidence="4" id="KW-1185">Reference proteome</keyword>
<evidence type="ECO:0008006" key="5">
    <source>
        <dbReference type="Google" id="ProtNLM"/>
    </source>
</evidence>
<evidence type="ECO:0000313" key="3">
    <source>
        <dbReference type="EMBL" id="KAG6527794.1"/>
    </source>
</evidence>
<feature type="domain" description="Glycosyl hydrolase family 95 catalytic" evidence="2">
    <location>
        <begin position="68"/>
        <end position="301"/>
    </location>
</feature>
<dbReference type="Proteomes" id="UP000734854">
    <property type="component" value="Unassembled WGS sequence"/>
</dbReference>
<dbReference type="GO" id="GO:0005975">
    <property type="term" value="P:carbohydrate metabolic process"/>
    <property type="evidence" value="ECO:0007669"/>
    <property type="project" value="InterPro"/>
</dbReference>
<dbReference type="EMBL" id="JACMSC010000003">
    <property type="protein sequence ID" value="KAG6527794.1"/>
    <property type="molecule type" value="Genomic_DNA"/>
</dbReference>
<evidence type="ECO:0000259" key="1">
    <source>
        <dbReference type="Pfam" id="PF21307"/>
    </source>
</evidence>
<dbReference type="AlphaFoldDB" id="A0A8J5LZ04"/>
<dbReference type="PANTHER" id="PTHR31084">
    <property type="entry name" value="ALPHA-L-FUCOSIDASE 2"/>
    <property type="match status" value="1"/>
</dbReference>
<feature type="domain" description="Alpha fucosidase A-like C-terminal" evidence="1">
    <location>
        <begin position="439"/>
        <end position="495"/>
    </location>
</feature>
<gene>
    <name evidence="3" type="ORF">ZIOFF_009923</name>
</gene>
<dbReference type="Pfam" id="PF22124">
    <property type="entry name" value="Glyco_hydro_95_cat"/>
    <property type="match status" value="2"/>
</dbReference>
<dbReference type="Gene3D" id="1.50.10.10">
    <property type="match status" value="1"/>
</dbReference>
<sequence>MALQPLQRPYDRCGGHARPRGYRNGLVVKARSSMETSRWPCCRCKGFASVAVEASRWPHDRSPRRPPDGWVAHQVTDIWAKSSPDRGDPVWAFWPMGGAWICTHLWEHYRFSMDKVFLQQTAFPLMKECASFLLDWLIKGRGRYLETNPSTSPEHSFIAPDGKTASVSYSSTMDIAIIKEVFLAVVSSAEILGNSDSEFIQQIVKSLSQLPPTRIARDGTIMEWASGCLVKLLSSGFSNSIISSTMVFLILQAQDFEDPDVHHRHVSHLFGLFPGHTITIEQTPELCKAASNSLYKRGSHKLNTDRITNNLILNLHMAKPDRTDLWGVNWARSDRQDWASHMPIDQNFASPITVSRDSFAVSGDAGPGWSTTWKMALQARLRNSEHAYKLMKQLIVLVDPDHEADYEGGFYSNLFTAHPPFQIDANFGLPAAIAEMLVQSTDQDLYLLPALPQNKWPTGYVRGLKARGGMIVNICWKEGELHETWFWIKNQNSIRQLHYEGRVMTVTLYRGKIYRLNKHLKCLKTYPLGEETIM</sequence>
<dbReference type="Pfam" id="PF21307">
    <property type="entry name" value="Glyco_hydro_95_C"/>
    <property type="match status" value="1"/>
</dbReference>